<dbReference type="AlphaFoldDB" id="A0A810PVB7"/>
<protein>
    <recommendedName>
        <fullName evidence="5">Terpene cyclase/mutase family protein</fullName>
    </recommendedName>
</protein>
<dbReference type="Proteomes" id="UP000681343">
    <property type="component" value="Plasmid pMM35_02"/>
</dbReference>
<keyword evidence="1" id="KW-0472">Membrane</keyword>
<dbReference type="KEGG" id="vfa:MM35RIKEN_23900"/>
<feature type="transmembrane region" description="Helical" evidence="1">
    <location>
        <begin position="346"/>
        <end position="368"/>
    </location>
</feature>
<feature type="signal peptide" evidence="2">
    <location>
        <begin position="1"/>
        <end position="24"/>
    </location>
</feature>
<feature type="chain" id="PRO_5039182493" description="Terpene cyclase/mutase family protein" evidence="2">
    <location>
        <begin position="25"/>
        <end position="374"/>
    </location>
</feature>
<name>A0A810PVB7_9FIRM</name>
<evidence type="ECO:0000313" key="3">
    <source>
        <dbReference type="EMBL" id="BCK80198.1"/>
    </source>
</evidence>
<reference evidence="3" key="1">
    <citation type="submission" date="2020-09" db="EMBL/GenBank/DDBJ databases">
        <title>New species isolated from human feces.</title>
        <authorList>
            <person name="Kitahara M."/>
            <person name="Shigeno Y."/>
            <person name="Shime M."/>
            <person name="Matsumoto Y."/>
            <person name="Nakamura S."/>
            <person name="Motooka D."/>
            <person name="Fukuoka S."/>
            <person name="Nishikawa H."/>
            <person name="Benno Y."/>
        </authorList>
    </citation>
    <scope>NUCLEOTIDE SEQUENCE</scope>
    <source>
        <strain evidence="3">MM35</strain>
        <plasmid evidence="3">pMM35_02</plasmid>
    </source>
</reference>
<geneLocation type="plasmid" evidence="3 4">
    <name>pMM35_02</name>
</geneLocation>
<keyword evidence="4" id="KW-1185">Reference proteome</keyword>
<evidence type="ECO:0000313" key="4">
    <source>
        <dbReference type="Proteomes" id="UP000681343"/>
    </source>
</evidence>
<keyword evidence="1" id="KW-1133">Transmembrane helix</keyword>
<organism evidence="3 4">
    <name type="scientific">Vescimonas fastidiosa</name>
    <dbReference type="NCBI Taxonomy" id="2714353"/>
    <lineage>
        <taxon>Bacteria</taxon>
        <taxon>Bacillati</taxon>
        <taxon>Bacillota</taxon>
        <taxon>Clostridia</taxon>
        <taxon>Eubacteriales</taxon>
        <taxon>Oscillospiraceae</taxon>
        <taxon>Vescimonas</taxon>
    </lineage>
</organism>
<dbReference type="RefSeq" id="WP_212822203.1">
    <property type="nucleotide sequence ID" value="NZ_AP023417.1"/>
</dbReference>
<proteinExistence type="predicted"/>
<dbReference type="InterPro" id="IPR008930">
    <property type="entry name" value="Terpenoid_cyclase/PrenylTrfase"/>
</dbReference>
<evidence type="ECO:0000256" key="2">
    <source>
        <dbReference type="SAM" id="SignalP"/>
    </source>
</evidence>
<keyword evidence="1" id="KW-0812">Transmembrane</keyword>
<accession>A0A810PVB7</accession>
<keyword evidence="3" id="KW-0614">Plasmid</keyword>
<dbReference type="EMBL" id="AP023417">
    <property type="protein sequence ID" value="BCK80198.1"/>
    <property type="molecule type" value="Genomic_DNA"/>
</dbReference>
<dbReference type="SUPFAM" id="SSF48239">
    <property type="entry name" value="Terpenoid cyclases/Protein prenyltransferases"/>
    <property type="match status" value="1"/>
</dbReference>
<gene>
    <name evidence="3" type="ORF">MM35RIKEN_23900</name>
</gene>
<evidence type="ECO:0000256" key="1">
    <source>
        <dbReference type="SAM" id="Phobius"/>
    </source>
</evidence>
<keyword evidence="2" id="KW-0732">Signal</keyword>
<evidence type="ECO:0008006" key="5">
    <source>
        <dbReference type="Google" id="ProtNLM"/>
    </source>
</evidence>
<dbReference type="Gene3D" id="1.50.10.20">
    <property type="match status" value="1"/>
</dbReference>
<sequence>MKRATRILAALLCVLLLLPTVVFAQAQPSLEKQIAQSAEGMSALGGKKGELLKDRELFPAGDSVCDWLAIAMALSGTRESYSDYLAELKAHVEDAYAKNGCLDRNKATEYHRISLTVLALGGNPTNFGTKPDGSAIDLIAEGTYNYAGDPGAQGLNGWIWALLALDAEDTEVPDDARYSREDMVNAIAVAQEPDGGFGLIPGKSDVDITAMAVQALAPYRNQLETEIDAALTYLSGQLTDTCGYIAYGDENAESTAQVILALCALGIDPETDSRFIKDEHTLLTELSQFREADGTYRHVLEGAGDGLATAQSVLALVAVQRVRSGQPWVLHFDGTQAPREAFGTNGIIICAVIGAVVVIAAGAIYIIGRKRKKA</sequence>